<keyword evidence="1" id="KW-0831">Ubiquinone biosynthesis</keyword>
<dbReference type="InterPro" id="IPR007715">
    <property type="entry name" value="Coq4"/>
</dbReference>
<dbReference type="PANTHER" id="PTHR12922">
    <property type="entry name" value="UBIQUINONE BIOSYNTHESIS PROTEIN"/>
    <property type="match status" value="1"/>
</dbReference>
<dbReference type="GO" id="GO:0006744">
    <property type="term" value="P:ubiquinone biosynthetic process"/>
    <property type="evidence" value="ECO:0007669"/>
    <property type="project" value="UniProtKB-KW"/>
</dbReference>
<accession>A0A8C1YXT4</accession>
<sequence length="208" mass="24135">MGPFKLYLIFTVLISDSKQYDGRLYQSHIPTSSGKAALKNPYRHDMVAVLGATTGQQALIKLRDRMRNDHEGYTILRLHYFTFYKRLVTRTTLELMKKNKSVYFLNIHLISHILQTFSLKLSFTVMHKSSNCDSICYITFNLCFSRLQLLVQSPGPWALRNGSRARCVVSIFYERRWAQDLDELRHELNIEPPPVLLIPSSKNTFSNS</sequence>
<proteinExistence type="predicted"/>
<dbReference type="Ensembl" id="ENSCCRT00015039779.1">
    <property type="protein sequence ID" value="ENSCCRP00015038459.1"/>
    <property type="gene ID" value="ENSCCRG00015016013.1"/>
</dbReference>
<name>A0A8C1YXT4_CYPCA</name>
<evidence type="ECO:0000313" key="2">
    <source>
        <dbReference type="Ensembl" id="ENSCCRP00015038459.1"/>
    </source>
</evidence>
<dbReference type="GO" id="GO:0005739">
    <property type="term" value="C:mitochondrion"/>
    <property type="evidence" value="ECO:0007669"/>
    <property type="project" value="TreeGrafter"/>
</dbReference>
<reference evidence="2" key="1">
    <citation type="submission" date="2025-08" db="UniProtKB">
        <authorList>
            <consortium name="Ensembl"/>
        </authorList>
    </citation>
    <scope>IDENTIFICATION</scope>
</reference>
<dbReference type="PANTHER" id="PTHR12922:SF7">
    <property type="entry name" value="UBIQUINONE BIOSYNTHESIS PROTEIN COQ4 HOMOLOG, MITOCHONDRIAL"/>
    <property type="match status" value="1"/>
</dbReference>
<dbReference type="Pfam" id="PF05019">
    <property type="entry name" value="Coq4"/>
    <property type="match status" value="2"/>
</dbReference>
<protein>
    <submittedName>
        <fullName evidence="2">Uncharacterized protein</fullName>
    </submittedName>
</protein>
<organism evidence="2 3">
    <name type="scientific">Cyprinus carpio</name>
    <name type="common">Common carp</name>
    <dbReference type="NCBI Taxonomy" id="7962"/>
    <lineage>
        <taxon>Eukaryota</taxon>
        <taxon>Metazoa</taxon>
        <taxon>Chordata</taxon>
        <taxon>Craniata</taxon>
        <taxon>Vertebrata</taxon>
        <taxon>Euteleostomi</taxon>
        <taxon>Actinopterygii</taxon>
        <taxon>Neopterygii</taxon>
        <taxon>Teleostei</taxon>
        <taxon>Ostariophysi</taxon>
        <taxon>Cypriniformes</taxon>
        <taxon>Cyprinidae</taxon>
        <taxon>Cyprininae</taxon>
        <taxon>Cyprinus</taxon>
    </lineage>
</organism>
<dbReference type="Proteomes" id="UP000694700">
    <property type="component" value="Unplaced"/>
</dbReference>
<evidence type="ECO:0000256" key="1">
    <source>
        <dbReference type="ARBA" id="ARBA00022688"/>
    </source>
</evidence>
<evidence type="ECO:0000313" key="3">
    <source>
        <dbReference type="Proteomes" id="UP000694700"/>
    </source>
</evidence>
<dbReference type="AlphaFoldDB" id="A0A8C1YXT4"/>